<keyword evidence="1" id="KW-0732">Signal</keyword>
<keyword evidence="3" id="KW-1185">Reference proteome</keyword>
<organism evidence="2 3">
    <name type="scientific">Allacma fusca</name>
    <dbReference type="NCBI Taxonomy" id="39272"/>
    <lineage>
        <taxon>Eukaryota</taxon>
        <taxon>Metazoa</taxon>
        <taxon>Ecdysozoa</taxon>
        <taxon>Arthropoda</taxon>
        <taxon>Hexapoda</taxon>
        <taxon>Collembola</taxon>
        <taxon>Symphypleona</taxon>
        <taxon>Sminthuridae</taxon>
        <taxon>Allacma</taxon>
    </lineage>
</organism>
<protein>
    <submittedName>
        <fullName evidence="2">Uncharacterized protein</fullName>
    </submittedName>
</protein>
<proteinExistence type="predicted"/>
<gene>
    <name evidence="2" type="ORF">AFUS01_LOCUS15056</name>
</gene>
<evidence type="ECO:0000313" key="2">
    <source>
        <dbReference type="EMBL" id="CAG7726129.1"/>
    </source>
</evidence>
<comment type="caution">
    <text evidence="2">The sequence shown here is derived from an EMBL/GenBank/DDBJ whole genome shotgun (WGS) entry which is preliminary data.</text>
</comment>
<evidence type="ECO:0000256" key="1">
    <source>
        <dbReference type="SAM" id="SignalP"/>
    </source>
</evidence>
<dbReference type="Proteomes" id="UP000708208">
    <property type="component" value="Unassembled WGS sequence"/>
</dbReference>
<dbReference type="AlphaFoldDB" id="A0A8J2JXW1"/>
<reference evidence="2" key="1">
    <citation type="submission" date="2021-06" db="EMBL/GenBank/DDBJ databases">
        <authorList>
            <person name="Hodson N. C."/>
            <person name="Mongue J. A."/>
            <person name="Jaron S. K."/>
        </authorList>
    </citation>
    <scope>NUCLEOTIDE SEQUENCE</scope>
</reference>
<dbReference type="EMBL" id="CAJVCH010131127">
    <property type="protein sequence ID" value="CAG7726129.1"/>
    <property type="molecule type" value="Genomic_DNA"/>
</dbReference>
<evidence type="ECO:0000313" key="3">
    <source>
        <dbReference type="Proteomes" id="UP000708208"/>
    </source>
</evidence>
<feature type="chain" id="PRO_5035312854" evidence="1">
    <location>
        <begin position="20"/>
        <end position="181"/>
    </location>
</feature>
<sequence length="181" mass="20203">MVLLNQLVISVVLTVLVFGTKIQAKSEVQEILNKSGFLNWEGSESLKNKFIYYLSGYDYDNLPVVVVEMGKWDFQGVAEKGGKDLEDANFFIDQLNTRLQAGFFRKNFNASNFDSFNNEAIVIVDFEGLRISQLSSPPTVKMILDRLAKMGKIYNSIASGFIINANPVAHQVQSGLHSISN</sequence>
<accession>A0A8J2JXW1</accession>
<feature type="signal peptide" evidence="1">
    <location>
        <begin position="1"/>
        <end position="19"/>
    </location>
</feature>
<name>A0A8J2JXW1_9HEXA</name>